<sequence length="103" mass="11014">MMSLRAAAALTVICLAMVLADCTNIPETLSPFPDNPLTSPFTDACKNIDFSQSFPLPQLKEFPCSIVPPALSTFFSPPFSQLNCFSSGPIPDATETPAEELTS</sequence>
<reference evidence="2" key="2">
    <citation type="submission" date="2022-06" db="UniProtKB">
        <authorList>
            <consortium name="EnsemblMetazoa"/>
        </authorList>
    </citation>
    <scope>IDENTIFICATION</scope>
</reference>
<organism evidence="2 3">
    <name type="scientific">Acyrthosiphon pisum</name>
    <name type="common">Pea aphid</name>
    <dbReference type="NCBI Taxonomy" id="7029"/>
    <lineage>
        <taxon>Eukaryota</taxon>
        <taxon>Metazoa</taxon>
        <taxon>Ecdysozoa</taxon>
        <taxon>Arthropoda</taxon>
        <taxon>Hexapoda</taxon>
        <taxon>Insecta</taxon>
        <taxon>Pterygota</taxon>
        <taxon>Neoptera</taxon>
        <taxon>Paraneoptera</taxon>
        <taxon>Hemiptera</taxon>
        <taxon>Sternorrhyncha</taxon>
        <taxon>Aphidomorpha</taxon>
        <taxon>Aphidoidea</taxon>
        <taxon>Aphididae</taxon>
        <taxon>Macrosiphini</taxon>
        <taxon>Acyrthosiphon</taxon>
    </lineage>
</organism>
<evidence type="ECO:0000313" key="3">
    <source>
        <dbReference type="Proteomes" id="UP000007819"/>
    </source>
</evidence>
<keyword evidence="1" id="KW-0732">Signal</keyword>
<keyword evidence="3" id="KW-1185">Reference proteome</keyword>
<protein>
    <submittedName>
        <fullName evidence="2">Uncharacterized protein</fullName>
    </submittedName>
</protein>
<dbReference type="EnsemblMetazoa" id="XM_003244757.3">
    <property type="protein sequence ID" value="XP_003244805.1"/>
    <property type="gene ID" value="LOC100570629"/>
</dbReference>
<feature type="chain" id="PRO_5035833694" evidence="1">
    <location>
        <begin position="21"/>
        <end position="103"/>
    </location>
</feature>
<dbReference type="AlphaFoldDB" id="A0A8R2A6M5"/>
<dbReference type="Proteomes" id="UP000007819">
    <property type="component" value="Chromosome A1"/>
</dbReference>
<proteinExistence type="predicted"/>
<dbReference type="RefSeq" id="XP_003244805.1">
    <property type="nucleotide sequence ID" value="XM_003244757.3"/>
</dbReference>
<accession>A0A8R2A6M5</accession>
<evidence type="ECO:0000313" key="2">
    <source>
        <dbReference type="EnsemblMetazoa" id="XP_003244805.1"/>
    </source>
</evidence>
<name>A0A8R2A6M5_ACYPI</name>
<dbReference type="GeneID" id="100570629"/>
<evidence type="ECO:0000256" key="1">
    <source>
        <dbReference type="SAM" id="SignalP"/>
    </source>
</evidence>
<reference evidence="3" key="1">
    <citation type="submission" date="2010-06" db="EMBL/GenBank/DDBJ databases">
        <authorList>
            <person name="Jiang H."/>
            <person name="Abraham K."/>
            <person name="Ali S."/>
            <person name="Alsbrooks S.L."/>
            <person name="Anim B.N."/>
            <person name="Anosike U.S."/>
            <person name="Attaway T."/>
            <person name="Bandaranaike D.P."/>
            <person name="Battles P.K."/>
            <person name="Bell S.N."/>
            <person name="Bell A.V."/>
            <person name="Beltran B."/>
            <person name="Bickham C."/>
            <person name="Bustamante Y."/>
            <person name="Caleb T."/>
            <person name="Canada A."/>
            <person name="Cardenas V."/>
            <person name="Carter K."/>
            <person name="Chacko J."/>
            <person name="Chandrabose M.N."/>
            <person name="Chavez D."/>
            <person name="Chavez A."/>
            <person name="Chen L."/>
            <person name="Chu H.-S."/>
            <person name="Claassen K.J."/>
            <person name="Cockrell R."/>
            <person name="Collins M."/>
            <person name="Cooper J.A."/>
            <person name="Cree A."/>
            <person name="Curry S.M."/>
            <person name="Da Y."/>
            <person name="Dao M.D."/>
            <person name="Das B."/>
            <person name="Davila M.-L."/>
            <person name="Davy-Carroll L."/>
            <person name="Denson S."/>
            <person name="Dinh H."/>
            <person name="Ebong V.E."/>
            <person name="Edwards J.R."/>
            <person name="Egan A."/>
            <person name="El-Daye J."/>
            <person name="Escobedo L."/>
            <person name="Fernandez S."/>
            <person name="Fernando P.R."/>
            <person name="Flagg N."/>
            <person name="Forbes L.D."/>
            <person name="Fowler R.G."/>
            <person name="Fu Q."/>
            <person name="Gabisi R.A."/>
            <person name="Ganer J."/>
            <person name="Garbino Pronczuk A."/>
            <person name="Garcia R.M."/>
            <person name="Garner T."/>
            <person name="Garrett T.E."/>
            <person name="Gonzalez D.A."/>
            <person name="Hamid H."/>
            <person name="Hawkins E.S."/>
            <person name="Hirani K."/>
            <person name="Hogues M.E."/>
            <person name="Hollins B."/>
            <person name="Hsiao C.-H."/>
            <person name="Jabil R."/>
            <person name="James M.L."/>
            <person name="Jhangiani S.N."/>
            <person name="Johnson B."/>
            <person name="Johnson Q."/>
            <person name="Joshi V."/>
            <person name="Kalu J.B."/>
            <person name="Kam C."/>
            <person name="Kashfia A."/>
            <person name="Keebler J."/>
            <person name="Kisamo H."/>
            <person name="Kovar C.L."/>
            <person name="Lago L.A."/>
            <person name="Lai C.-Y."/>
            <person name="Laidlaw J."/>
            <person name="Lara F."/>
            <person name="Le T.-K."/>
            <person name="Lee S.L."/>
            <person name="Legall F.H."/>
            <person name="Lemon S.J."/>
            <person name="Lewis L.R."/>
            <person name="Li B."/>
            <person name="Liu Y."/>
            <person name="Liu Y.-S."/>
            <person name="Lopez J."/>
            <person name="Lozado R.J."/>
            <person name="Lu J."/>
            <person name="Madu R.C."/>
            <person name="Maheshwari M."/>
            <person name="Maheshwari R."/>
            <person name="Malloy K."/>
            <person name="Martinez E."/>
            <person name="Mathew T."/>
            <person name="Mercado I.C."/>
            <person name="Mercado C."/>
            <person name="Meyer B."/>
            <person name="Montgomery K."/>
            <person name="Morgan M.B."/>
            <person name="Munidasa M."/>
            <person name="Nazareth L.V."/>
            <person name="Nelson J."/>
            <person name="Ng B.M."/>
            <person name="Nguyen N.B."/>
            <person name="Nguyen P.Q."/>
            <person name="Nguyen T."/>
            <person name="Obregon M."/>
            <person name="Okwuonu G.O."/>
            <person name="Onwere C.G."/>
            <person name="Orozco G."/>
            <person name="Parra A."/>
            <person name="Patel S."/>
            <person name="Patil S."/>
            <person name="Perez A."/>
            <person name="Perez Y."/>
            <person name="Pham C."/>
            <person name="Primus E.L."/>
            <person name="Pu L.-L."/>
            <person name="Puazo M."/>
            <person name="Qin X."/>
            <person name="Quiroz J.B."/>
            <person name="Reese J."/>
            <person name="Richards S."/>
            <person name="Rives C.M."/>
            <person name="Robberts R."/>
            <person name="Ruiz S.J."/>
            <person name="Ruiz M.J."/>
            <person name="Santibanez J."/>
            <person name="Schneider B.W."/>
            <person name="Sisson I."/>
            <person name="Smith M."/>
            <person name="Sodergren E."/>
            <person name="Song X.-Z."/>
            <person name="Song B.B."/>
            <person name="Summersgill H."/>
            <person name="Thelus R."/>
            <person name="Thornton R.D."/>
            <person name="Trejos Z.Y."/>
            <person name="Usmani K."/>
            <person name="Vattathil S."/>
            <person name="Villasana D."/>
            <person name="Walker D.L."/>
            <person name="Wang S."/>
            <person name="Wang K."/>
            <person name="White C.S."/>
            <person name="Williams A.C."/>
            <person name="Williamson J."/>
            <person name="Wilson K."/>
            <person name="Woghiren I.O."/>
            <person name="Woodworth J.R."/>
            <person name="Worley K.C."/>
            <person name="Wright R.A."/>
            <person name="Wu W."/>
            <person name="Young L."/>
            <person name="Zhang L."/>
            <person name="Zhang J."/>
            <person name="Zhu Y."/>
            <person name="Muzny D.M."/>
            <person name="Weinstock G."/>
            <person name="Gibbs R.A."/>
        </authorList>
    </citation>
    <scope>NUCLEOTIDE SEQUENCE [LARGE SCALE GENOMIC DNA]</scope>
    <source>
        <strain evidence="3">LSR1</strain>
    </source>
</reference>
<dbReference type="KEGG" id="api:100570629"/>
<feature type="signal peptide" evidence="1">
    <location>
        <begin position="1"/>
        <end position="20"/>
    </location>
</feature>